<gene>
    <name evidence="1" type="ORF">O181_001344</name>
</gene>
<organism evidence="1 2">
    <name type="scientific">Austropuccinia psidii MF-1</name>
    <dbReference type="NCBI Taxonomy" id="1389203"/>
    <lineage>
        <taxon>Eukaryota</taxon>
        <taxon>Fungi</taxon>
        <taxon>Dikarya</taxon>
        <taxon>Basidiomycota</taxon>
        <taxon>Pucciniomycotina</taxon>
        <taxon>Pucciniomycetes</taxon>
        <taxon>Pucciniales</taxon>
        <taxon>Sphaerophragmiaceae</taxon>
        <taxon>Austropuccinia</taxon>
    </lineage>
</organism>
<dbReference type="Proteomes" id="UP000765509">
    <property type="component" value="Unassembled WGS sequence"/>
</dbReference>
<dbReference type="AlphaFoldDB" id="A0A9Q3BAB2"/>
<keyword evidence="2" id="KW-1185">Reference proteome</keyword>
<protein>
    <submittedName>
        <fullName evidence="1">Uncharacterized protein</fullName>
    </submittedName>
</protein>
<evidence type="ECO:0000313" key="1">
    <source>
        <dbReference type="EMBL" id="MBW0461629.1"/>
    </source>
</evidence>
<sequence length="152" mass="17070">MFSTTQGVNSTALKPYSGSQNLPPQDLGMIISAILSLRYNISRRAAHILNPSLNLLIKSSISCSGGDSTDAFHIPQDLSTVFEHLQMEPLFENYICCPQFFFLNGITESSTTYQTHFQCHNEPNKHYHPCTQSSGKFFYLVEPCTQNTTKIK</sequence>
<name>A0A9Q3BAB2_9BASI</name>
<proteinExistence type="predicted"/>
<reference evidence="1" key="1">
    <citation type="submission" date="2021-03" db="EMBL/GenBank/DDBJ databases">
        <title>Draft genome sequence of rust myrtle Austropuccinia psidii MF-1, a brazilian biotype.</title>
        <authorList>
            <person name="Quecine M.C."/>
            <person name="Pachon D.M.R."/>
            <person name="Bonatelli M.L."/>
            <person name="Correr F.H."/>
            <person name="Franceschini L.M."/>
            <person name="Leite T.F."/>
            <person name="Margarido G.R.A."/>
            <person name="Almeida C.A."/>
            <person name="Ferrarezi J.A."/>
            <person name="Labate C.A."/>
        </authorList>
    </citation>
    <scope>NUCLEOTIDE SEQUENCE</scope>
    <source>
        <strain evidence="1">MF-1</strain>
    </source>
</reference>
<evidence type="ECO:0000313" key="2">
    <source>
        <dbReference type="Proteomes" id="UP000765509"/>
    </source>
</evidence>
<comment type="caution">
    <text evidence="1">The sequence shown here is derived from an EMBL/GenBank/DDBJ whole genome shotgun (WGS) entry which is preliminary data.</text>
</comment>
<accession>A0A9Q3BAB2</accession>
<dbReference type="EMBL" id="AVOT02000191">
    <property type="protein sequence ID" value="MBW0461629.1"/>
    <property type="molecule type" value="Genomic_DNA"/>
</dbReference>